<evidence type="ECO:0000313" key="3">
    <source>
        <dbReference type="Proteomes" id="UP000625316"/>
    </source>
</evidence>
<accession>A0A928VIJ9</accession>
<protein>
    <submittedName>
        <fullName evidence="2">Uncharacterized protein</fullName>
    </submittedName>
</protein>
<feature type="compositionally biased region" description="Polar residues" evidence="1">
    <location>
        <begin position="73"/>
        <end position="89"/>
    </location>
</feature>
<proteinExistence type="predicted"/>
<feature type="region of interest" description="Disordered" evidence="1">
    <location>
        <begin position="73"/>
        <end position="93"/>
    </location>
</feature>
<evidence type="ECO:0000313" key="2">
    <source>
        <dbReference type="EMBL" id="MBE9028980.1"/>
    </source>
</evidence>
<dbReference type="RefSeq" id="WP_264323801.1">
    <property type="nucleotide sequence ID" value="NZ_JADEXQ010000009.1"/>
</dbReference>
<dbReference type="EMBL" id="JADEXQ010000009">
    <property type="protein sequence ID" value="MBE9028980.1"/>
    <property type="molecule type" value="Genomic_DNA"/>
</dbReference>
<dbReference type="AlphaFoldDB" id="A0A928VIJ9"/>
<dbReference type="Proteomes" id="UP000625316">
    <property type="component" value="Unassembled WGS sequence"/>
</dbReference>
<evidence type="ECO:0000256" key="1">
    <source>
        <dbReference type="SAM" id="MobiDB-lite"/>
    </source>
</evidence>
<name>A0A928VIJ9_9CYAN</name>
<gene>
    <name evidence="2" type="ORF">IQ266_04280</name>
</gene>
<keyword evidence="3" id="KW-1185">Reference proteome</keyword>
<reference evidence="2" key="1">
    <citation type="submission" date="2020-10" db="EMBL/GenBank/DDBJ databases">
        <authorList>
            <person name="Castelo-Branco R."/>
            <person name="Eusebio N."/>
            <person name="Adriana R."/>
            <person name="Vieira A."/>
            <person name="Brugerolle De Fraissinette N."/>
            <person name="Rezende De Castro R."/>
            <person name="Schneider M.P."/>
            <person name="Vasconcelos V."/>
            <person name="Leao P.N."/>
        </authorList>
    </citation>
    <scope>NUCLEOTIDE SEQUENCE</scope>
    <source>
        <strain evidence="2">LEGE 11480</strain>
    </source>
</reference>
<organism evidence="2 3">
    <name type="scientific">Romeriopsis navalis LEGE 11480</name>
    <dbReference type="NCBI Taxonomy" id="2777977"/>
    <lineage>
        <taxon>Bacteria</taxon>
        <taxon>Bacillati</taxon>
        <taxon>Cyanobacteriota</taxon>
        <taxon>Cyanophyceae</taxon>
        <taxon>Leptolyngbyales</taxon>
        <taxon>Leptolyngbyaceae</taxon>
        <taxon>Romeriopsis</taxon>
        <taxon>Romeriopsis navalis</taxon>
    </lineage>
</organism>
<comment type="caution">
    <text evidence="2">The sequence shown here is derived from an EMBL/GenBank/DDBJ whole genome shotgun (WGS) entry which is preliminary data.</text>
</comment>
<sequence length="132" mass="14136">MSQMIYPPVTEANAQAEWLQRSVTEYFASVTWAAMGTSKLDAIREEIPLSLDMSVVQYFANFAWGGGAGSNAATSLPPITSEPQPSTTEEGLLDPSMVEDFLDFAPMAYPDAPSDGSTPDDVGSLADLADFF</sequence>